<comment type="caution">
    <text evidence="1">The sequence shown here is derived from an EMBL/GenBank/DDBJ whole genome shotgun (WGS) entry which is preliminary data.</text>
</comment>
<protein>
    <recommendedName>
        <fullName evidence="3">Peptidase S1 domain-containing protein</fullName>
    </recommendedName>
</protein>
<dbReference type="EMBL" id="JBBUKT010000012">
    <property type="protein sequence ID" value="MEK7953616.1"/>
    <property type="molecule type" value="Genomic_DNA"/>
</dbReference>
<name>A0ABU9B135_9BACT</name>
<evidence type="ECO:0000313" key="2">
    <source>
        <dbReference type="Proteomes" id="UP001371305"/>
    </source>
</evidence>
<accession>A0ABU9B135</accession>
<organism evidence="1 2">
    <name type="scientific">Luteolibacter soli</name>
    <dbReference type="NCBI Taxonomy" id="3135280"/>
    <lineage>
        <taxon>Bacteria</taxon>
        <taxon>Pseudomonadati</taxon>
        <taxon>Verrucomicrobiota</taxon>
        <taxon>Verrucomicrobiia</taxon>
        <taxon>Verrucomicrobiales</taxon>
        <taxon>Verrucomicrobiaceae</taxon>
        <taxon>Luteolibacter</taxon>
    </lineage>
</organism>
<reference evidence="1 2" key="1">
    <citation type="submission" date="2024-04" db="EMBL/GenBank/DDBJ databases">
        <title>Luteolibacter sp. isolated from soil.</title>
        <authorList>
            <person name="An J."/>
        </authorList>
    </citation>
    <scope>NUCLEOTIDE SEQUENCE [LARGE SCALE GENOMIC DNA]</scope>
    <source>
        <strain evidence="1 2">Y139</strain>
    </source>
</reference>
<proteinExistence type="predicted"/>
<evidence type="ECO:0000313" key="1">
    <source>
        <dbReference type="EMBL" id="MEK7953616.1"/>
    </source>
</evidence>
<gene>
    <name evidence="1" type="ORF">WKV53_24080</name>
</gene>
<sequence length="269" mass="29216">MTFPSPSRVTAMAAMLSLALIPISRALEIRNYKPRANDWLVWTGDEAALNPAFKPSAARFSGVGFPDQPDAWERHVTLVSPLHFVCATHHPPEVGWRIEFIAADGTPFFGTVASVAAVPNADGQPTDLMLGTFAEEINPAIEPFPVLVLKTEARYRGRPMLVFGQAGEAAKTNLQGFTTLENDPGFDTTRFAFFDFGKRSACTYESGDSGCPVFMLSNGEPALIGTASGQDLLGDGSLRNYCNFIPAYLSSLDAMMAPDGYLMRRVPER</sequence>
<keyword evidence="2" id="KW-1185">Reference proteome</keyword>
<dbReference type="Proteomes" id="UP001371305">
    <property type="component" value="Unassembled WGS sequence"/>
</dbReference>
<evidence type="ECO:0008006" key="3">
    <source>
        <dbReference type="Google" id="ProtNLM"/>
    </source>
</evidence>
<dbReference type="RefSeq" id="WP_341407381.1">
    <property type="nucleotide sequence ID" value="NZ_JBBUKT010000012.1"/>
</dbReference>